<reference evidence="1 2" key="1">
    <citation type="submission" date="2021-06" db="EMBL/GenBank/DDBJ databases">
        <title>Caerostris extrusa draft genome.</title>
        <authorList>
            <person name="Kono N."/>
            <person name="Arakawa K."/>
        </authorList>
    </citation>
    <scope>NUCLEOTIDE SEQUENCE [LARGE SCALE GENOMIC DNA]</scope>
</reference>
<accession>A0AAV4XDR4</accession>
<keyword evidence="2" id="KW-1185">Reference proteome</keyword>
<dbReference type="Proteomes" id="UP001054945">
    <property type="component" value="Unassembled WGS sequence"/>
</dbReference>
<organism evidence="1 2">
    <name type="scientific">Caerostris extrusa</name>
    <name type="common">Bark spider</name>
    <name type="synonym">Caerostris bankana</name>
    <dbReference type="NCBI Taxonomy" id="172846"/>
    <lineage>
        <taxon>Eukaryota</taxon>
        <taxon>Metazoa</taxon>
        <taxon>Ecdysozoa</taxon>
        <taxon>Arthropoda</taxon>
        <taxon>Chelicerata</taxon>
        <taxon>Arachnida</taxon>
        <taxon>Araneae</taxon>
        <taxon>Araneomorphae</taxon>
        <taxon>Entelegynae</taxon>
        <taxon>Araneoidea</taxon>
        <taxon>Araneidae</taxon>
        <taxon>Caerostris</taxon>
    </lineage>
</organism>
<protein>
    <submittedName>
        <fullName evidence="1">Uncharacterized protein</fullName>
    </submittedName>
</protein>
<proteinExistence type="predicted"/>
<evidence type="ECO:0000313" key="1">
    <source>
        <dbReference type="EMBL" id="GIY92145.1"/>
    </source>
</evidence>
<gene>
    <name evidence="1" type="ORF">CEXT_127121</name>
</gene>
<evidence type="ECO:0000313" key="2">
    <source>
        <dbReference type="Proteomes" id="UP001054945"/>
    </source>
</evidence>
<comment type="caution">
    <text evidence="1">The sequence shown here is derived from an EMBL/GenBank/DDBJ whole genome shotgun (WGS) entry which is preliminary data.</text>
</comment>
<name>A0AAV4XDR4_CAEEX</name>
<dbReference type="EMBL" id="BPLR01017504">
    <property type="protein sequence ID" value="GIY92145.1"/>
    <property type="molecule type" value="Genomic_DNA"/>
</dbReference>
<sequence length="107" mass="12588">MYFLLGITFQLHMNRERNMRKSKTHYSRISIGLLAGTVMQQGLFGRFHRQRRIKKENFLSIGGKRSRTSSNMLVGRSGARTLPLLEWIVAENDEEARFFYLFISFLL</sequence>
<dbReference type="AlphaFoldDB" id="A0AAV4XDR4"/>